<dbReference type="PANTHER" id="PTHR46199:SF3">
    <property type="entry name" value="RAC GTPASE-ACTIVATING PROTEIN 1"/>
    <property type="match status" value="1"/>
</dbReference>
<dbReference type="SMART" id="SM00324">
    <property type="entry name" value="RhoGAP"/>
    <property type="match status" value="1"/>
</dbReference>
<dbReference type="Proteomes" id="UP000887578">
    <property type="component" value="Unplaced"/>
</dbReference>
<accession>A0A914QZE1</accession>
<reference evidence="4" key="1">
    <citation type="submission" date="2022-11" db="UniProtKB">
        <authorList>
            <consortium name="WormBaseParasite"/>
        </authorList>
    </citation>
    <scope>IDENTIFICATION</scope>
</reference>
<organism evidence="3 4">
    <name type="scientific">Panagrolaimus davidi</name>
    <dbReference type="NCBI Taxonomy" id="227884"/>
    <lineage>
        <taxon>Eukaryota</taxon>
        <taxon>Metazoa</taxon>
        <taxon>Ecdysozoa</taxon>
        <taxon>Nematoda</taxon>
        <taxon>Chromadorea</taxon>
        <taxon>Rhabditida</taxon>
        <taxon>Tylenchina</taxon>
        <taxon>Panagrolaimomorpha</taxon>
        <taxon>Panagrolaimoidea</taxon>
        <taxon>Panagrolaimidae</taxon>
        <taxon>Panagrolaimus</taxon>
    </lineage>
</organism>
<dbReference type="GO" id="GO:0030496">
    <property type="term" value="C:midbody"/>
    <property type="evidence" value="ECO:0007669"/>
    <property type="project" value="TreeGrafter"/>
</dbReference>
<dbReference type="PANTHER" id="PTHR46199">
    <property type="entry name" value="RAC GTPASE-ACTIVATING PROTEIN 1"/>
    <property type="match status" value="1"/>
</dbReference>
<dbReference type="WBParaSite" id="PDA_v2.g445.t1">
    <property type="protein sequence ID" value="PDA_v2.g445.t1"/>
    <property type="gene ID" value="PDA_v2.g445"/>
</dbReference>
<feature type="region of interest" description="Disordered" evidence="1">
    <location>
        <begin position="128"/>
        <end position="148"/>
    </location>
</feature>
<dbReference type="Pfam" id="PF00620">
    <property type="entry name" value="RhoGAP"/>
    <property type="match status" value="1"/>
</dbReference>
<dbReference type="InterPro" id="IPR000198">
    <property type="entry name" value="RhoGAP_dom"/>
</dbReference>
<dbReference type="Gene3D" id="1.10.555.10">
    <property type="entry name" value="Rho GTPase activation protein"/>
    <property type="match status" value="1"/>
</dbReference>
<dbReference type="InterPro" id="IPR008936">
    <property type="entry name" value="Rho_GTPase_activation_prot"/>
</dbReference>
<protein>
    <submittedName>
        <fullName evidence="4">Rho-GAP domain-containing protein</fullName>
    </submittedName>
</protein>
<proteinExistence type="predicted"/>
<evidence type="ECO:0000313" key="3">
    <source>
        <dbReference type="Proteomes" id="UP000887578"/>
    </source>
</evidence>
<dbReference type="GO" id="GO:0005096">
    <property type="term" value="F:GTPase activator activity"/>
    <property type="evidence" value="ECO:0007669"/>
    <property type="project" value="TreeGrafter"/>
</dbReference>
<dbReference type="GO" id="GO:0007266">
    <property type="term" value="P:Rho protein signal transduction"/>
    <property type="evidence" value="ECO:0007669"/>
    <property type="project" value="TreeGrafter"/>
</dbReference>
<dbReference type="GO" id="GO:0097149">
    <property type="term" value="C:centralspindlin complex"/>
    <property type="evidence" value="ECO:0007669"/>
    <property type="project" value="TreeGrafter"/>
</dbReference>
<evidence type="ECO:0000313" key="4">
    <source>
        <dbReference type="WBParaSite" id="PDA_v2.g445.t1"/>
    </source>
</evidence>
<name>A0A914QZE1_9BILA</name>
<dbReference type="GO" id="GO:0032154">
    <property type="term" value="C:cleavage furrow"/>
    <property type="evidence" value="ECO:0007669"/>
    <property type="project" value="TreeGrafter"/>
</dbReference>
<dbReference type="GO" id="GO:0000281">
    <property type="term" value="P:mitotic cytokinesis"/>
    <property type="evidence" value="ECO:0007669"/>
    <property type="project" value="TreeGrafter"/>
</dbReference>
<evidence type="ECO:0000259" key="2">
    <source>
        <dbReference type="PROSITE" id="PS50238"/>
    </source>
</evidence>
<dbReference type="AlphaFoldDB" id="A0A914QZE1"/>
<dbReference type="SUPFAM" id="SSF48350">
    <property type="entry name" value="GTPase activation domain, GAP"/>
    <property type="match status" value="1"/>
</dbReference>
<dbReference type="PROSITE" id="PS50238">
    <property type="entry name" value="RHOGAP"/>
    <property type="match status" value="1"/>
</dbReference>
<sequence>MKRTAASANFIDFSNNKSAKDEWKKDKNAINGSIHIGTYEKSVEAASNFVQCSKEEDLNHKNAKQIFAVSTTVIQNPFEFPRQQNGEMPENEVMQFRSRQIMLNPNSKKNDAQLSVMVKSQHSFEVMSYTSERKEEKKREKGMYEPNIPGDTVSVRQSLWKTYGLSVAKLDDLPEKIKRVASYIKSCIGIDYVKELLSTKFINQLSVALEQHNQRGLLAITPREAKFKLNTNVELVPRADKKHTVLNGLPISDIKGVHNLVAKYDIYPEYALRILNECHYLHPPLGSTLLVLSFKKQNDIQPDLKAIIHEIVNNDIEIKAGGEGLSYLKSYLNSKENERKEPKESAKTLLSVAEKLLEVAEKTEENTNEMCTQLKGIRADLKPKPNKSTGYRFDDFSSPMPETPQECPDSEPSIPALLYHCVVALERDIFSKEEIYKVPASKQAVGRLYQQFMSGKVPNVLNYKSENITGCIKRFLKSDPLIPSKSYDDFVRAIESKDEQQLEYLISTLKKMIFIYTPFFQCKLSAPNRNTLSFFIQHLQKIAQNSTFNKMTIENLSNELAPIVVGCPMLECEEDNIKRKKYMVMLGLLKIPPEYWSRFIGNNLKAVLPAEPPISKNSLLAVTLNDEILHNTNQEREEIDENLLAAEEQQQSTGRINENFDGSNEISESKTLDVEFSEVHFTIDMFKEEYRKQRGKEIEGADKARGEYNRNDVKQALTKFNLCLLAREKHLYPLTVKAAATVSGYSKKSPFIVLLQLTFDNNPERDAYLKINSESKEFNEELLEKIASCFMISFTKAEPRQQRKIVQLLEEDYQGFQYLEKDMMITILDSCPISKLRGYDFKVDENNMKERKVKIHYRHGQIVEMDYEHISRTKPTKYSKAARLIFDKKNSKFYTNGMAPDSELIDCIKKDVVYFQNLDYRFSDYCIEVAK</sequence>
<evidence type="ECO:0000256" key="1">
    <source>
        <dbReference type="SAM" id="MobiDB-lite"/>
    </source>
</evidence>
<feature type="domain" description="Rho-GAP" evidence="2">
    <location>
        <begin position="398"/>
        <end position="600"/>
    </location>
</feature>
<keyword evidence="3" id="KW-1185">Reference proteome</keyword>
<dbReference type="GO" id="GO:0051233">
    <property type="term" value="C:spindle midzone"/>
    <property type="evidence" value="ECO:0007669"/>
    <property type="project" value="TreeGrafter"/>
</dbReference>
<feature type="compositionally biased region" description="Basic and acidic residues" evidence="1">
    <location>
        <begin position="131"/>
        <end position="143"/>
    </location>
</feature>
<dbReference type="GO" id="GO:0051256">
    <property type="term" value="P:mitotic spindle midzone assembly"/>
    <property type="evidence" value="ECO:0007669"/>
    <property type="project" value="TreeGrafter"/>
</dbReference>
<dbReference type="GO" id="GO:0005634">
    <property type="term" value="C:nucleus"/>
    <property type="evidence" value="ECO:0007669"/>
    <property type="project" value="TreeGrafter"/>
</dbReference>